<dbReference type="PROSITE" id="PS51065">
    <property type="entry name" value="NHR"/>
    <property type="match status" value="5"/>
</dbReference>
<organism evidence="3">
    <name type="scientific">Tetraodon nigroviridis</name>
    <name type="common">Spotted green pufferfish</name>
    <name type="synonym">Chelonodon nigroviridis</name>
    <dbReference type="NCBI Taxonomy" id="99883"/>
    <lineage>
        <taxon>Eukaryota</taxon>
        <taxon>Metazoa</taxon>
        <taxon>Chordata</taxon>
        <taxon>Craniata</taxon>
        <taxon>Vertebrata</taxon>
        <taxon>Euteleostomi</taxon>
        <taxon>Actinopterygii</taxon>
        <taxon>Neopterygii</taxon>
        <taxon>Teleostei</taxon>
        <taxon>Neoteleostei</taxon>
        <taxon>Acanthomorphata</taxon>
        <taxon>Eupercaria</taxon>
        <taxon>Tetraodontiformes</taxon>
        <taxon>Tetradontoidea</taxon>
        <taxon>Tetraodontidae</taxon>
        <taxon>Tetraodon</taxon>
    </lineage>
</organism>
<feature type="region of interest" description="Disordered" evidence="1">
    <location>
        <begin position="104"/>
        <end position="205"/>
    </location>
</feature>
<dbReference type="EMBL" id="CAAE01011462">
    <property type="protein sequence ID" value="CAF93823.1"/>
    <property type="molecule type" value="Genomic_DNA"/>
</dbReference>
<dbReference type="CDD" id="cd12887">
    <property type="entry name" value="SPRY_NHR_like"/>
    <property type="match status" value="3"/>
</dbReference>
<reference evidence="3" key="2">
    <citation type="submission" date="2004-02" db="EMBL/GenBank/DDBJ databases">
        <authorList>
            <consortium name="Genoscope"/>
            <consortium name="Whitehead Institute Centre for Genome Research"/>
        </authorList>
    </citation>
    <scope>NUCLEOTIDE SEQUENCE</scope>
</reference>
<evidence type="ECO:0000256" key="1">
    <source>
        <dbReference type="SAM" id="MobiDB-lite"/>
    </source>
</evidence>
<protein>
    <submittedName>
        <fullName evidence="3">(spotted green pufferfish) hypothetical protein</fullName>
    </submittedName>
</protein>
<feature type="domain" description="NHR" evidence="2">
    <location>
        <begin position="68"/>
        <end position="267"/>
    </location>
</feature>
<dbReference type="FunFam" id="2.60.120.920:FF:000001">
    <property type="entry name" value="neuralized-like protein 4 isoform X1"/>
    <property type="match status" value="1"/>
</dbReference>
<proteinExistence type="predicted"/>
<dbReference type="PANTHER" id="PTHR12429:SF14">
    <property type="entry name" value="NEURALIZED-LIKE PROTEIN 4"/>
    <property type="match status" value="1"/>
</dbReference>
<feature type="domain" description="NHR" evidence="2">
    <location>
        <begin position="786"/>
        <end position="949"/>
    </location>
</feature>
<gene>
    <name evidence="3" type="ORF">GSTENG00009647001</name>
</gene>
<comment type="caution">
    <text evidence="3">The sequence shown here is derived from an EMBL/GenBank/DDBJ whole genome shotgun (WGS) entry which is preliminary data.</text>
</comment>
<feature type="domain" description="NHR" evidence="2">
    <location>
        <begin position="1"/>
        <end position="29"/>
    </location>
</feature>
<dbReference type="Gene3D" id="2.60.120.920">
    <property type="match status" value="4"/>
</dbReference>
<feature type="region of interest" description="Disordered" evidence="1">
    <location>
        <begin position="1167"/>
        <end position="1194"/>
    </location>
</feature>
<dbReference type="GO" id="GO:0061630">
    <property type="term" value="F:ubiquitin protein ligase activity"/>
    <property type="evidence" value="ECO:0007669"/>
    <property type="project" value="TreeGrafter"/>
</dbReference>
<dbReference type="OrthoDB" id="49113at2759"/>
<feature type="region of interest" description="Disordered" evidence="1">
    <location>
        <begin position="728"/>
        <end position="750"/>
    </location>
</feature>
<dbReference type="InterPro" id="IPR043136">
    <property type="entry name" value="B30.2/SPRY_sf"/>
</dbReference>
<accession>Q4SZV9</accession>
<feature type="compositionally biased region" description="Basic and acidic residues" evidence="1">
    <location>
        <begin position="155"/>
        <end position="180"/>
    </location>
</feature>
<dbReference type="FunFam" id="2.60.120.920:FF:000016">
    <property type="entry name" value="neuralized-like protein 4 isoform X2"/>
    <property type="match status" value="1"/>
</dbReference>
<sequence length="1284" mass="140071">MAAAAQTPGVVYGVVDLYGMAVKVTIVHNHNHSDRLRRNNAIMRALSPDVGRPRPSLSLTPDAEAPDRLLFHTNCGQKAAIISDGRTALRPQSAVQHRLCPQRHGRLQPRGGAQQPAAALQRGVPGPHRQDGGQVGGLHRDRRHHAQPRLPAAALHHDQPALRHVDDDRERRDAQRDHHPGRVRTQPGPTEGEGRSRSSPSLPGGAAVSWSLLQAGDTVGVVRKEDGSLHFFVNGVAQGPAAWNVPPSVYAVVDLYGQAAQATIMDDMVDLPPLPEDSSDGPAVLSPGSPCSVGGATTNDLRFHQLHGTNAVITNGGRTALRQNCRSEFNDAIVISNRYCDFNPPWTTVWGVYPPVMWIPCPSRCLRDGELFEIVIQKMVDRWSGSIEAGVTAIRPDELEFPNTMTDIDYDTWMLRYQEASIGSFLRLFLGLEAETGAFVPVSGTAIMQDGNTMRNNYGCDLDSLTTGSRIGMMRSAGGDLHYYINGADQGVACSGLPPEVYAVIDLYGQCVQVSITSSSGPLDNSLCTSNVTEKSFPIQSPVAGVAHRLHSKHGKNVVLLGEGCQAVRVGGYSHGIVFSAKELKTDELFEVRIDEVDEQWCGSLHVGLSTLAPPELPSCPLSGLSPSLPQLRSKVTWLLCGSEVQRNGALQRQNYCCSLERLKVGNRVGVKRCSDDTMHIFIDGEDMGSAATAVAKNVYAVLDLYGRITAVSIVSSSLTEDVESLKAPSLSSGSCSEGEEEGTPVREVGGSSCWEVRPRRGESRETQCFPGLQEEPEPCALLPTLVTFLENHGKNIQLSNQNLTAARVSSYNQGLLVTAQPLARQQLFQFQIDRLNPSWTSSLSLGVIGHSPDRLNFPSTACGLKRSAWLLQRDSVFHNSLKICENYGPNLDTCPEGTVLGLLVDTSSCLHLYVNGMDQGVAAQDVPSPCYPFIDLYGQCEQVRKRRGERPRQRQNCVLWQVTIATNHLPAVGGDGGEARCQGDMEKADMVDGEEAAALGGESAGSGADLEPSFQESRRACAGLLLLRSTPTRSASTRRLCARFKDLLTLPDGYFNEDAKYNLCYCESCYKLRGDEAYYKRGEPPRDYALPFGWCRFALRWDPAPGRRSEGQNGRQKHPNVSVCRLKPHCEVSTALKKWHIAYHGTGVGTLRRTLDHSQLLPGTSSVFSVSPVKTEGPNDYGEPEENSAPGREVPRVRLSPTMRYSGMETFAPKVKFQDPRSRRCHQAQVAFQVCIRPGSYKVGAQSVGHSETLDPRFSNAEIEWITKEQGGTLLYGLLIRVE</sequence>
<dbReference type="InterPro" id="IPR037962">
    <property type="entry name" value="Neuralized"/>
</dbReference>
<name>Q4SZV9_TETNG</name>
<feature type="compositionally biased region" description="Low complexity" evidence="1">
    <location>
        <begin position="108"/>
        <end position="122"/>
    </location>
</feature>
<feature type="domain" description="NHR" evidence="2">
    <location>
        <begin position="547"/>
        <end position="717"/>
    </location>
</feature>
<dbReference type="Pfam" id="PF07177">
    <property type="entry name" value="Neuralized"/>
    <property type="match status" value="4"/>
</dbReference>
<dbReference type="PANTHER" id="PTHR12429">
    <property type="entry name" value="NEURALIZED"/>
    <property type="match status" value="1"/>
</dbReference>
<dbReference type="KEGG" id="tng:GSTEN00009647G001"/>
<reference evidence="3" key="1">
    <citation type="journal article" date="2004" name="Nature">
        <title>Genome duplication in the teleost fish Tetraodon nigroviridis reveals the early vertebrate proto-karyotype.</title>
        <authorList>
            <person name="Jaillon O."/>
            <person name="Aury J.-M."/>
            <person name="Brunet F."/>
            <person name="Petit J.-L."/>
            <person name="Stange-Thomann N."/>
            <person name="Mauceli E."/>
            <person name="Bouneau L."/>
            <person name="Fischer C."/>
            <person name="Ozouf-Costaz C."/>
            <person name="Bernot A."/>
            <person name="Nicaud S."/>
            <person name="Jaffe D."/>
            <person name="Fisher S."/>
            <person name="Lutfalla G."/>
            <person name="Dossat C."/>
            <person name="Segurens B."/>
            <person name="Dasilva C."/>
            <person name="Salanoubat M."/>
            <person name="Levy M."/>
            <person name="Boudet N."/>
            <person name="Castellano S."/>
            <person name="Anthouard V."/>
            <person name="Jubin C."/>
            <person name="Castelli V."/>
            <person name="Katinka M."/>
            <person name="Vacherie B."/>
            <person name="Biemont C."/>
            <person name="Skalli Z."/>
            <person name="Cattolico L."/>
            <person name="Poulain J."/>
            <person name="De Berardinis V."/>
            <person name="Cruaud C."/>
            <person name="Duprat S."/>
            <person name="Brottier P."/>
            <person name="Coutanceau J.-P."/>
            <person name="Gouzy J."/>
            <person name="Parra G."/>
            <person name="Lardier G."/>
            <person name="Chapple C."/>
            <person name="McKernan K.J."/>
            <person name="McEwan P."/>
            <person name="Bosak S."/>
            <person name="Kellis M."/>
            <person name="Volff J.-N."/>
            <person name="Guigo R."/>
            <person name="Zody M.C."/>
            <person name="Mesirov J."/>
            <person name="Lindblad-Toh K."/>
            <person name="Birren B."/>
            <person name="Nusbaum C."/>
            <person name="Kahn D."/>
            <person name="Robinson-Rechavi M."/>
            <person name="Laudet V."/>
            <person name="Schachter V."/>
            <person name="Quetier F."/>
            <person name="Saurin W."/>
            <person name="Scarpelli C."/>
            <person name="Wincker P."/>
            <person name="Lander E.S."/>
            <person name="Weissenbach J."/>
            <person name="Roest Crollius H."/>
        </authorList>
    </citation>
    <scope>NUCLEOTIDE SEQUENCE [LARGE SCALE GENOMIC DNA]</scope>
</reference>
<dbReference type="InterPro" id="IPR006573">
    <property type="entry name" value="NHR_dom"/>
</dbReference>
<dbReference type="SMART" id="SM00588">
    <property type="entry name" value="NEUZ"/>
    <property type="match status" value="3"/>
</dbReference>
<evidence type="ECO:0000313" key="3">
    <source>
        <dbReference type="EMBL" id="CAF93823.1"/>
    </source>
</evidence>
<feature type="domain" description="NHR" evidence="2">
    <location>
        <begin position="300"/>
        <end position="519"/>
    </location>
</feature>
<evidence type="ECO:0000259" key="2">
    <source>
        <dbReference type="PROSITE" id="PS51065"/>
    </source>
</evidence>